<gene>
    <name evidence="1" type="ORF">CYMTET_23014</name>
</gene>
<name>A0AAE0G079_9CHLO</name>
<sequence length="269" mass="30624">MLVVYVFEDVYYRTKLREDSEKWFERVVTLEQRNGVLVERLNQHQGQVKNVEQRVEENHQFVVQKLLNPLQLPGRYVPVESPPPTRVPVESPPPTRMLAPPSRLAQPVQSVQRTQSFESAKIKLQVLNPDQTKGERNADPRGVLKSRFGTWQSSEWRAEYHATGNAETEQKCFERELFRARSEGASPVPPLLETASAKHSATQGTGRRAGVVLVVCAEVMGVSANLTWLHDLKATCRDMNLYIYLKRCTMENQGKFPEVQIPENLSPCT</sequence>
<keyword evidence="2" id="KW-1185">Reference proteome</keyword>
<dbReference type="AlphaFoldDB" id="A0AAE0G079"/>
<reference evidence="1 2" key="1">
    <citation type="journal article" date="2015" name="Genome Biol. Evol.">
        <title>Comparative Genomics of a Bacterivorous Green Alga Reveals Evolutionary Causalities and Consequences of Phago-Mixotrophic Mode of Nutrition.</title>
        <authorList>
            <person name="Burns J.A."/>
            <person name="Paasch A."/>
            <person name="Narechania A."/>
            <person name="Kim E."/>
        </authorList>
    </citation>
    <scope>NUCLEOTIDE SEQUENCE [LARGE SCALE GENOMIC DNA]</scope>
    <source>
        <strain evidence="1 2">PLY_AMNH</strain>
    </source>
</reference>
<dbReference type="EMBL" id="LGRX02011806">
    <property type="protein sequence ID" value="KAK3268476.1"/>
    <property type="molecule type" value="Genomic_DNA"/>
</dbReference>
<organism evidence="1 2">
    <name type="scientific">Cymbomonas tetramitiformis</name>
    <dbReference type="NCBI Taxonomy" id="36881"/>
    <lineage>
        <taxon>Eukaryota</taxon>
        <taxon>Viridiplantae</taxon>
        <taxon>Chlorophyta</taxon>
        <taxon>Pyramimonadophyceae</taxon>
        <taxon>Pyramimonadales</taxon>
        <taxon>Pyramimonadaceae</taxon>
        <taxon>Cymbomonas</taxon>
    </lineage>
</organism>
<evidence type="ECO:0000313" key="1">
    <source>
        <dbReference type="EMBL" id="KAK3268476.1"/>
    </source>
</evidence>
<protein>
    <submittedName>
        <fullName evidence="1">Uncharacterized protein</fullName>
    </submittedName>
</protein>
<evidence type="ECO:0000313" key="2">
    <source>
        <dbReference type="Proteomes" id="UP001190700"/>
    </source>
</evidence>
<dbReference type="Proteomes" id="UP001190700">
    <property type="component" value="Unassembled WGS sequence"/>
</dbReference>
<feature type="non-terminal residue" evidence="1">
    <location>
        <position position="269"/>
    </location>
</feature>
<accession>A0AAE0G079</accession>
<comment type="caution">
    <text evidence="1">The sequence shown here is derived from an EMBL/GenBank/DDBJ whole genome shotgun (WGS) entry which is preliminary data.</text>
</comment>
<proteinExistence type="predicted"/>